<evidence type="ECO:0000313" key="2">
    <source>
        <dbReference type="Proteomes" id="UP001519460"/>
    </source>
</evidence>
<name>A0ABD0LTX7_9CAEN</name>
<evidence type="ECO:0000313" key="1">
    <source>
        <dbReference type="EMBL" id="KAK7502392.1"/>
    </source>
</evidence>
<dbReference type="AlphaFoldDB" id="A0ABD0LTX7"/>
<reference evidence="1 2" key="1">
    <citation type="journal article" date="2023" name="Sci. Data">
        <title>Genome assembly of the Korean intertidal mud-creeper Batillaria attramentaria.</title>
        <authorList>
            <person name="Patra A.K."/>
            <person name="Ho P.T."/>
            <person name="Jun S."/>
            <person name="Lee S.J."/>
            <person name="Kim Y."/>
            <person name="Won Y.J."/>
        </authorList>
    </citation>
    <scope>NUCLEOTIDE SEQUENCE [LARGE SCALE GENOMIC DNA]</scope>
    <source>
        <strain evidence="1">Wonlab-2016</strain>
    </source>
</reference>
<protein>
    <submittedName>
        <fullName evidence="1">Uncharacterized protein</fullName>
    </submittedName>
</protein>
<dbReference type="EMBL" id="JACVVK020000026">
    <property type="protein sequence ID" value="KAK7502392.1"/>
    <property type="molecule type" value="Genomic_DNA"/>
</dbReference>
<gene>
    <name evidence="1" type="ORF">BaRGS_00006345</name>
</gene>
<organism evidence="1 2">
    <name type="scientific">Batillaria attramentaria</name>
    <dbReference type="NCBI Taxonomy" id="370345"/>
    <lineage>
        <taxon>Eukaryota</taxon>
        <taxon>Metazoa</taxon>
        <taxon>Spiralia</taxon>
        <taxon>Lophotrochozoa</taxon>
        <taxon>Mollusca</taxon>
        <taxon>Gastropoda</taxon>
        <taxon>Caenogastropoda</taxon>
        <taxon>Sorbeoconcha</taxon>
        <taxon>Cerithioidea</taxon>
        <taxon>Batillariidae</taxon>
        <taxon>Batillaria</taxon>
    </lineage>
</organism>
<keyword evidence="2" id="KW-1185">Reference proteome</keyword>
<accession>A0ABD0LTX7</accession>
<proteinExistence type="predicted"/>
<comment type="caution">
    <text evidence="1">The sequence shown here is derived from an EMBL/GenBank/DDBJ whole genome shotgun (WGS) entry which is preliminary data.</text>
</comment>
<dbReference type="Proteomes" id="UP001519460">
    <property type="component" value="Unassembled WGS sequence"/>
</dbReference>
<sequence length="89" mass="10276">MNFEHTPGIFIKFQTFWTRFCKQLYNHRMLTCAPDKTDSIDFIIGRQTAGGRGTGGFSRSAGARKAFVNTWQENKKLSALGREMRTRRQ</sequence>